<feature type="compositionally biased region" description="Basic and acidic residues" evidence="2">
    <location>
        <begin position="193"/>
        <end position="209"/>
    </location>
</feature>
<dbReference type="SUPFAM" id="SSF46955">
    <property type="entry name" value="Putative DNA-binding domain"/>
    <property type="match status" value="1"/>
</dbReference>
<evidence type="ECO:0000313" key="4">
    <source>
        <dbReference type="Proteomes" id="UP000823844"/>
    </source>
</evidence>
<feature type="region of interest" description="Disordered" evidence="2">
    <location>
        <begin position="181"/>
        <end position="209"/>
    </location>
</feature>
<proteinExistence type="predicted"/>
<name>A0A9E2NVP2_9LACO</name>
<keyword evidence="1" id="KW-0175">Coiled coil</keyword>
<dbReference type="EMBL" id="JAHLFT010000070">
    <property type="protein sequence ID" value="MBU3828604.1"/>
    <property type="molecule type" value="Genomic_DNA"/>
</dbReference>
<dbReference type="Proteomes" id="UP000823844">
    <property type="component" value="Unassembled WGS sequence"/>
</dbReference>
<dbReference type="AlphaFoldDB" id="A0A9E2NVP2"/>
<protein>
    <submittedName>
        <fullName evidence="3">Transcriptional regulator</fullName>
    </submittedName>
</protein>
<evidence type="ECO:0000256" key="2">
    <source>
        <dbReference type="SAM" id="MobiDB-lite"/>
    </source>
</evidence>
<organism evidence="3 4">
    <name type="scientific">Candidatus Lactobacillus pullistercoris</name>
    <dbReference type="NCBI Taxonomy" id="2838636"/>
    <lineage>
        <taxon>Bacteria</taxon>
        <taxon>Bacillati</taxon>
        <taxon>Bacillota</taxon>
        <taxon>Bacilli</taxon>
        <taxon>Lactobacillales</taxon>
        <taxon>Lactobacillaceae</taxon>
        <taxon>Lactobacillus</taxon>
    </lineage>
</organism>
<comment type="caution">
    <text evidence="3">The sequence shown here is derived from an EMBL/GenBank/DDBJ whole genome shotgun (WGS) entry which is preliminary data.</text>
</comment>
<gene>
    <name evidence="3" type="ORF">H9806_05665</name>
</gene>
<reference evidence="3" key="2">
    <citation type="submission" date="2021-04" db="EMBL/GenBank/DDBJ databases">
        <authorList>
            <person name="Gilroy R."/>
        </authorList>
    </citation>
    <scope>NUCLEOTIDE SEQUENCE</scope>
    <source>
        <strain evidence="3">F6-686</strain>
    </source>
</reference>
<reference evidence="3" key="1">
    <citation type="journal article" date="2021" name="PeerJ">
        <title>Extensive microbial diversity within the chicken gut microbiome revealed by metagenomics and culture.</title>
        <authorList>
            <person name="Gilroy R."/>
            <person name="Ravi A."/>
            <person name="Getino M."/>
            <person name="Pursley I."/>
            <person name="Horton D.L."/>
            <person name="Alikhan N.F."/>
            <person name="Baker D."/>
            <person name="Gharbi K."/>
            <person name="Hall N."/>
            <person name="Watson M."/>
            <person name="Adriaenssens E.M."/>
            <person name="Foster-Nyarko E."/>
            <person name="Jarju S."/>
            <person name="Secka A."/>
            <person name="Antonio M."/>
            <person name="Oren A."/>
            <person name="Chaudhuri R.R."/>
            <person name="La Ragione R."/>
            <person name="Hildebrand F."/>
            <person name="Pallen M.J."/>
        </authorList>
    </citation>
    <scope>NUCLEOTIDE SEQUENCE</scope>
    <source>
        <strain evidence="3">F6-686</strain>
    </source>
</reference>
<evidence type="ECO:0000256" key="1">
    <source>
        <dbReference type="SAM" id="Coils"/>
    </source>
</evidence>
<accession>A0A9E2NVP2</accession>
<dbReference type="Gene3D" id="1.10.1660.10">
    <property type="match status" value="1"/>
</dbReference>
<evidence type="ECO:0000313" key="3">
    <source>
        <dbReference type="EMBL" id="MBU3828604.1"/>
    </source>
</evidence>
<feature type="coiled-coil region" evidence="1">
    <location>
        <begin position="125"/>
        <end position="155"/>
    </location>
</feature>
<sequence>MTSKKHDFEELDAPGVAAKKLGISVATLRKYSLIIEKVIGNDQYFERTKQKSRLYRQKDIDDIDAFHKLAKNNGLTLKDAARQIYAVSDQKESNNQADEAEVHSENQLMDPKQVAKLFGALQQTIASQNTAIDNLRKQLNRIEEQNKLLLKNQQELPKVKADKDVDPKIAAMPDISRIVSRNQPEKQPVTRQQKREEILHDKRKGKEELHEEILRKARENAEKRKAKANVHRTLQDMQLQPKKQHWWQRFLNY</sequence>
<dbReference type="InterPro" id="IPR009061">
    <property type="entry name" value="DNA-bd_dom_put_sf"/>
</dbReference>